<accession>A0ABT6DQB8</accession>
<dbReference type="PANTHER" id="PTHR24094">
    <property type="entry name" value="SECRETED PROTEIN"/>
    <property type="match status" value="1"/>
</dbReference>
<feature type="chain" id="PRO_5047334396" evidence="1">
    <location>
        <begin position="23"/>
        <end position="299"/>
    </location>
</feature>
<evidence type="ECO:0000313" key="4">
    <source>
        <dbReference type="Proteomes" id="UP001152321"/>
    </source>
</evidence>
<evidence type="ECO:0000313" key="3">
    <source>
        <dbReference type="EMBL" id="MDG0818255.1"/>
    </source>
</evidence>
<dbReference type="InterPro" id="IPR011089">
    <property type="entry name" value="GmrSD_C"/>
</dbReference>
<proteinExistence type="predicted"/>
<keyword evidence="3" id="KW-0540">Nuclease</keyword>
<evidence type="ECO:0000256" key="1">
    <source>
        <dbReference type="SAM" id="SignalP"/>
    </source>
</evidence>
<feature type="domain" description="GmrSD restriction endonucleases C-terminal" evidence="2">
    <location>
        <begin position="131"/>
        <end position="248"/>
    </location>
</feature>
<dbReference type="GO" id="GO:0004519">
    <property type="term" value="F:endonuclease activity"/>
    <property type="evidence" value="ECO:0007669"/>
    <property type="project" value="UniProtKB-KW"/>
</dbReference>
<name>A0ABT6DQB8_9BACT</name>
<evidence type="ECO:0000259" key="2">
    <source>
        <dbReference type="Pfam" id="PF07510"/>
    </source>
</evidence>
<gene>
    <name evidence="3" type="ORF">NWE73_17870</name>
</gene>
<dbReference type="EMBL" id="JANRMI010000007">
    <property type="protein sequence ID" value="MDG0818255.1"/>
    <property type="molecule type" value="Genomic_DNA"/>
</dbReference>
<comment type="caution">
    <text evidence="3">The sequence shown here is derived from an EMBL/GenBank/DDBJ whole genome shotgun (WGS) entry which is preliminary data.</text>
</comment>
<keyword evidence="3" id="KW-0255">Endonuclease</keyword>
<feature type="signal peptide" evidence="1">
    <location>
        <begin position="1"/>
        <end position="22"/>
    </location>
</feature>
<dbReference type="Proteomes" id="UP001152321">
    <property type="component" value="Unassembled WGS sequence"/>
</dbReference>
<dbReference type="Pfam" id="PF07510">
    <property type="entry name" value="GmrSD_C"/>
    <property type="match status" value="1"/>
</dbReference>
<keyword evidence="1" id="KW-0732">Signal</keyword>
<sequence>MKIQVKYVVVLSTLLFSLVARTQEASPGSSTQAPTAQTQAPLYQQYYTVNEAETEKVTVPTKKATFSMAADLSPEHLLQSAQVVVVNLLKWLLHDEPLSIPQEKYLRKLHFGRWINDPTDDTCMNTRARVLVRDSQVDVTYRGPRQCSVEAGKWQDPYAGQEVTEAKAIQIDHMVPLKNAYLSGAWEWDYKTRCLYANYMNFKPHLVSSGAHENMSKSDKGPEGYLPPNENFRCEYIRNWVAVKAIWHLRMNPVEVQAIYDAVKQYNCNLNSFKMSLDGLAKQREFIEANLNFCIVNKR</sequence>
<organism evidence="3 4">
    <name type="scientific">Bdellovibrio svalbardensis</name>
    <dbReference type="NCBI Taxonomy" id="2972972"/>
    <lineage>
        <taxon>Bacteria</taxon>
        <taxon>Pseudomonadati</taxon>
        <taxon>Bdellovibrionota</taxon>
        <taxon>Bdellovibrionia</taxon>
        <taxon>Bdellovibrionales</taxon>
        <taxon>Pseudobdellovibrionaceae</taxon>
        <taxon>Bdellovibrio</taxon>
    </lineage>
</organism>
<reference evidence="3" key="1">
    <citation type="submission" date="2022-08" db="EMBL/GenBank/DDBJ databases">
        <title>Novel Bdellovibrio Species Isolated from Svalbard: Designation Bdellovibrio svalbardensis.</title>
        <authorList>
            <person name="Mitchell R.J."/>
            <person name="Choi S.Y."/>
        </authorList>
    </citation>
    <scope>NUCLEOTIDE SEQUENCE</scope>
    <source>
        <strain evidence="3">PAP01</strain>
    </source>
</reference>
<keyword evidence="4" id="KW-1185">Reference proteome</keyword>
<protein>
    <submittedName>
        <fullName evidence="3">HNH endonuclease family protein</fullName>
    </submittedName>
</protein>
<dbReference type="PANTHER" id="PTHR24094:SF15">
    <property type="entry name" value="AMP-DEPENDENT SYNTHETASE_LIGASE DOMAIN-CONTAINING PROTEIN-RELATED"/>
    <property type="match status" value="1"/>
</dbReference>
<keyword evidence="3" id="KW-0378">Hydrolase</keyword>